<dbReference type="PANTHER" id="PTHR10404">
    <property type="entry name" value="N-ACETYLATED-ALPHA-LINKED ACIDIC DIPEPTIDASE"/>
    <property type="match status" value="1"/>
</dbReference>
<dbReference type="InterPro" id="IPR039373">
    <property type="entry name" value="Peptidase_M28B"/>
</dbReference>
<dbReference type="EMBL" id="FR976243">
    <property type="protein sequence ID" value="CDR18320.1"/>
    <property type="molecule type" value="Genomic_DNA"/>
</dbReference>
<name>A0A061A678_ONCMY</name>
<protein>
    <submittedName>
        <fullName evidence="2">Uncharacterized protein</fullName>
    </submittedName>
</protein>
<feature type="compositionally biased region" description="Polar residues" evidence="1">
    <location>
        <begin position="26"/>
        <end position="38"/>
    </location>
</feature>
<sequence>LHSSLPSNQQVHLGSGDPFTPGFPSFNHTQFPPTQSSGLPVIPAQPISANVASKLLSQLTGPVCPRGWQGRLPYVRCVLGRGFTSADGRRIRMGVYNTMTPVLLNNIFSSLEGRIEPGEREESGRKGRV</sequence>
<dbReference type="GO" id="GO:0009897">
    <property type="term" value="C:external side of plasma membrane"/>
    <property type="evidence" value="ECO:0007669"/>
    <property type="project" value="TreeGrafter"/>
</dbReference>
<organism evidence="2 3">
    <name type="scientific">Oncorhynchus mykiss</name>
    <name type="common">Rainbow trout</name>
    <name type="synonym">Salmo gairdneri</name>
    <dbReference type="NCBI Taxonomy" id="8022"/>
    <lineage>
        <taxon>Eukaryota</taxon>
        <taxon>Metazoa</taxon>
        <taxon>Chordata</taxon>
        <taxon>Craniata</taxon>
        <taxon>Vertebrata</taxon>
        <taxon>Euteleostomi</taxon>
        <taxon>Actinopterygii</taxon>
        <taxon>Neopterygii</taxon>
        <taxon>Teleostei</taxon>
        <taxon>Protacanthopterygii</taxon>
        <taxon>Salmoniformes</taxon>
        <taxon>Salmonidae</taxon>
        <taxon>Salmoninae</taxon>
        <taxon>Oncorhynchus</taxon>
    </lineage>
</organism>
<evidence type="ECO:0000313" key="3">
    <source>
        <dbReference type="Proteomes" id="UP000193380"/>
    </source>
</evidence>
<feature type="compositionally biased region" description="Polar residues" evidence="1">
    <location>
        <begin position="1"/>
        <end position="12"/>
    </location>
</feature>
<dbReference type="Proteomes" id="UP000193380">
    <property type="component" value="Unassembled WGS sequence"/>
</dbReference>
<dbReference type="PaxDb" id="8022-A0A061A678"/>
<dbReference type="GO" id="GO:0140298">
    <property type="term" value="P:endocytic iron import into cell"/>
    <property type="evidence" value="ECO:0007669"/>
    <property type="project" value="TreeGrafter"/>
</dbReference>
<dbReference type="AlphaFoldDB" id="A0A061A678"/>
<dbReference type="PANTHER" id="PTHR10404:SF33">
    <property type="entry name" value="TRANSFERRIN RECEPTOR PROTEIN 2"/>
    <property type="match status" value="1"/>
</dbReference>
<dbReference type="InterPro" id="IPR046450">
    <property type="entry name" value="PA_dom_sf"/>
</dbReference>
<feature type="non-terminal residue" evidence="2">
    <location>
        <position position="1"/>
    </location>
</feature>
<accession>A0A061A678</accession>
<dbReference type="SUPFAM" id="SSF52025">
    <property type="entry name" value="PA domain"/>
    <property type="match status" value="1"/>
</dbReference>
<evidence type="ECO:0000256" key="1">
    <source>
        <dbReference type="SAM" id="MobiDB-lite"/>
    </source>
</evidence>
<reference evidence="2" key="2">
    <citation type="submission" date="2014-03" db="EMBL/GenBank/DDBJ databases">
        <authorList>
            <person name="Genoscope - CEA"/>
        </authorList>
    </citation>
    <scope>NUCLEOTIDE SEQUENCE</scope>
</reference>
<reference evidence="2" key="1">
    <citation type="journal article" date="2014" name="Nat. Commun.">
        <title>The rainbow trout genome provides novel insights into evolution after whole-genome duplication in vertebrates.</title>
        <authorList>
            <person name="Berthelot C."/>
            <person name="Brunet F."/>
            <person name="Chalopin D."/>
            <person name="Juanchich A."/>
            <person name="Bernard M."/>
            <person name="Noel B."/>
            <person name="Bento P."/>
            <person name="Da Silva C."/>
            <person name="Labadie K."/>
            <person name="Alberti A."/>
            <person name="Aury J.M."/>
            <person name="Louis A."/>
            <person name="Dehais P."/>
            <person name="Bardou P."/>
            <person name="Montfort J."/>
            <person name="Klopp C."/>
            <person name="Cabau C."/>
            <person name="Gaspin C."/>
            <person name="Thorgaard G.H."/>
            <person name="Boussaha M."/>
            <person name="Quillet E."/>
            <person name="Guyomard R."/>
            <person name="Galiana D."/>
            <person name="Bobe J."/>
            <person name="Volff J.N."/>
            <person name="Genet C."/>
            <person name="Wincker P."/>
            <person name="Jaillon O."/>
            <person name="Roest Crollius H."/>
            <person name="Guiguen Y."/>
        </authorList>
    </citation>
    <scope>NUCLEOTIDE SEQUENCE [LARGE SCALE GENOMIC DNA]</scope>
</reference>
<feature type="region of interest" description="Disordered" evidence="1">
    <location>
        <begin position="1"/>
        <end position="40"/>
    </location>
</feature>
<proteinExistence type="predicted"/>
<gene>
    <name evidence="2" type="ORF">GSONMT00034612001</name>
</gene>
<dbReference type="STRING" id="8022.A0A061A678"/>
<dbReference type="Gene3D" id="3.50.30.30">
    <property type="match status" value="1"/>
</dbReference>
<evidence type="ECO:0000313" key="2">
    <source>
        <dbReference type="EMBL" id="CDR18320.1"/>
    </source>
</evidence>